<feature type="compositionally biased region" description="Acidic residues" evidence="1">
    <location>
        <begin position="449"/>
        <end position="461"/>
    </location>
</feature>
<organism evidence="2 3">
    <name type="scientific">Seminavis robusta</name>
    <dbReference type="NCBI Taxonomy" id="568900"/>
    <lineage>
        <taxon>Eukaryota</taxon>
        <taxon>Sar</taxon>
        <taxon>Stramenopiles</taxon>
        <taxon>Ochrophyta</taxon>
        <taxon>Bacillariophyta</taxon>
        <taxon>Bacillariophyceae</taxon>
        <taxon>Bacillariophycidae</taxon>
        <taxon>Naviculales</taxon>
        <taxon>Naviculaceae</taxon>
        <taxon>Seminavis</taxon>
    </lineage>
</organism>
<dbReference type="EMBL" id="CAICTM010003796">
    <property type="protein sequence ID" value="CAB9531654.1"/>
    <property type="molecule type" value="Genomic_DNA"/>
</dbReference>
<feature type="non-terminal residue" evidence="2">
    <location>
        <position position="1"/>
    </location>
</feature>
<evidence type="ECO:0000256" key="1">
    <source>
        <dbReference type="SAM" id="MobiDB-lite"/>
    </source>
</evidence>
<evidence type="ECO:0000313" key="3">
    <source>
        <dbReference type="Proteomes" id="UP001153069"/>
    </source>
</evidence>
<dbReference type="Proteomes" id="UP001153069">
    <property type="component" value="Unassembled WGS sequence"/>
</dbReference>
<keyword evidence="3" id="KW-1185">Reference proteome</keyword>
<gene>
    <name evidence="2" type="ORF">SEMRO_3798_G351130.1</name>
</gene>
<dbReference type="CDD" id="cd00590">
    <property type="entry name" value="RRM_SF"/>
    <property type="match status" value="1"/>
</dbReference>
<evidence type="ECO:0008006" key="4">
    <source>
        <dbReference type="Google" id="ProtNLM"/>
    </source>
</evidence>
<dbReference type="OrthoDB" id="47946at2759"/>
<name>A0A9N8F4Q6_9STRA</name>
<feature type="region of interest" description="Disordered" evidence="1">
    <location>
        <begin position="61"/>
        <end position="162"/>
    </location>
</feature>
<accession>A0A9N8F4Q6</accession>
<feature type="region of interest" description="Disordered" evidence="1">
    <location>
        <begin position="414"/>
        <end position="471"/>
    </location>
</feature>
<protein>
    <recommendedName>
        <fullName evidence="4">RRM domain-containing protein</fullName>
    </recommendedName>
</protein>
<feature type="compositionally biased region" description="Polar residues" evidence="1">
    <location>
        <begin position="61"/>
        <end position="78"/>
    </location>
</feature>
<feature type="compositionally biased region" description="Basic and acidic residues" evidence="1">
    <location>
        <begin position="116"/>
        <end position="131"/>
    </location>
</feature>
<comment type="caution">
    <text evidence="2">The sequence shown here is derived from an EMBL/GenBank/DDBJ whole genome shotgun (WGS) entry which is preliminary data.</text>
</comment>
<reference evidence="2" key="1">
    <citation type="submission" date="2020-06" db="EMBL/GenBank/DDBJ databases">
        <authorList>
            <consortium name="Plant Systems Biology data submission"/>
        </authorList>
    </citation>
    <scope>NUCLEOTIDE SEQUENCE</scope>
    <source>
        <strain evidence="2">D6</strain>
    </source>
</reference>
<feature type="compositionally biased region" description="Basic residues" evidence="1">
    <location>
        <begin position="97"/>
        <end position="107"/>
    </location>
</feature>
<evidence type="ECO:0000313" key="2">
    <source>
        <dbReference type="EMBL" id="CAB9531654.1"/>
    </source>
</evidence>
<sequence>QYLRSPDQAIVGRAVISSGFHSKQAPSNLYQTQPCTPSSTFAIRRFTTDTKDIHQAIHYDQSTMSATGSENRTFTPLSPSVAAEDTVSEDDLPKLVATKRKKGKLKPRPSNPLKFLPKEDITKHLTTEHPREPKKKNKKKKKKKSNKANTRQRRKSKSKENTDIVIAIPTSEWIHVGDISPISTLESMVEGINEALDAHLATHGGIVHVDDSTQLLDFQDMFPNHHHHATTNDDDEEEQIMVQEDLFRWVQQAHLILSSYGRPAGWKVQLANRSIAYALLQQHAKTCVQSTWKPLTIAPLTENTPQHNTNNAQCVQARLEKPSNDNGFGHNHVFYDDDLGQSSLDWIDDSVVRVENCGDDHYDAAMDLFHLFGSYELKAPSILQWTLQHDGHGPRSTYLVRFEDPDWARAAMRDKQGHVMPRSNNRDKSLRLIQFPKQKRRNNNVIKEDEPEEVDGDDEEDNHSSRMAVVE</sequence>
<feature type="compositionally biased region" description="Basic residues" evidence="1">
    <location>
        <begin position="132"/>
        <end position="157"/>
    </location>
</feature>
<dbReference type="AlphaFoldDB" id="A0A9N8F4Q6"/>
<proteinExistence type="predicted"/>